<evidence type="ECO:0000313" key="3">
    <source>
        <dbReference type="Proteomes" id="UP000772566"/>
    </source>
</evidence>
<accession>A0A930W5J5</accession>
<reference evidence="2" key="1">
    <citation type="submission" date="2020-04" db="EMBL/GenBank/DDBJ databases">
        <title>Deep metagenomics examines the oral microbiome during advanced dental caries in children, revealing novel taxa and co-occurrences with host molecules.</title>
        <authorList>
            <person name="Baker J.L."/>
            <person name="Morton J.T."/>
            <person name="Dinis M."/>
            <person name="Alvarez R."/>
            <person name="Tran N.C."/>
            <person name="Knight R."/>
            <person name="Edlund A."/>
        </authorList>
    </citation>
    <scope>NUCLEOTIDE SEQUENCE</scope>
    <source>
        <strain evidence="2">JCVI_22A_bin.2</strain>
    </source>
</reference>
<name>A0A930W5J5_9ACTN</name>
<keyword evidence="1" id="KW-0812">Transmembrane</keyword>
<keyword evidence="1" id="KW-1133">Transmembrane helix</keyword>
<dbReference type="EMBL" id="JABZGT010000096">
    <property type="protein sequence ID" value="MBF4809057.1"/>
    <property type="molecule type" value="Genomic_DNA"/>
</dbReference>
<proteinExistence type="predicted"/>
<sequence>MKHALQMSDSVEVAAFLAFSGGVMDAYSYLVRGGVFANAQTGNLLLLGVNLTSGSFEKCLKYALPVLAFAIGIAVSYAIRAIAREEHLHWRQLAVIVEIVLLSIVSLLPTDMNLLANSLTSLACGIQVQAFRKLHGHAFATTMCIGNLRGGTQEIAAYMHTHEAVHIETSLLYFGTIFCFVAGAVVGNLFIPLMGTHMIWLSPAALLVVILVMFIDREKQVLEAHGKSAK</sequence>
<dbReference type="Pfam" id="PF06912">
    <property type="entry name" value="DUF1275"/>
    <property type="match status" value="1"/>
</dbReference>
<keyword evidence="1" id="KW-0472">Membrane</keyword>
<organism evidence="2 3">
    <name type="scientific">Lancefieldella parvula</name>
    <dbReference type="NCBI Taxonomy" id="1382"/>
    <lineage>
        <taxon>Bacteria</taxon>
        <taxon>Bacillati</taxon>
        <taxon>Actinomycetota</taxon>
        <taxon>Coriobacteriia</taxon>
        <taxon>Coriobacteriales</taxon>
        <taxon>Atopobiaceae</taxon>
        <taxon>Lancefieldella</taxon>
    </lineage>
</organism>
<dbReference type="PANTHER" id="PTHR37314:SF4">
    <property type="entry name" value="UPF0700 TRANSMEMBRANE PROTEIN YOAK"/>
    <property type="match status" value="1"/>
</dbReference>
<dbReference type="InterPro" id="IPR010699">
    <property type="entry name" value="DUF1275"/>
</dbReference>
<comment type="caution">
    <text evidence="2">The sequence shown here is derived from an EMBL/GenBank/DDBJ whole genome shotgun (WGS) entry which is preliminary data.</text>
</comment>
<protein>
    <submittedName>
        <fullName evidence="2">DUF1275 domain-containing protein</fullName>
    </submittedName>
</protein>
<dbReference type="Proteomes" id="UP000772566">
    <property type="component" value="Unassembled WGS sequence"/>
</dbReference>
<feature type="transmembrane region" description="Helical" evidence="1">
    <location>
        <begin position="171"/>
        <end position="191"/>
    </location>
</feature>
<evidence type="ECO:0000313" key="2">
    <source>
        <dbReference type="EMBL" id="MBF4809057.1"/>
    </source>
</evidence>
<dbReference type="AlphaFoldDB" id="A0A930W5J5"/>
<feature type="transmembrane region" description="Helical" evidence="1">
    <location>
        <begin position="62"/>
        <end position="83"/>
    </location>
</feature>
<dbReference type="PANTHER" id="PTHR37314">
    <property type="entry name" value="SLR0142 PROTEIN"/>
    <property type="match status" value="1"/>
</dbReference>
<feature type="transmembrane region" description="Helical" evidence="1">
    <location>
        <begin position="89"/>
        <end position="108"/>
    </location>
</feature>
<evidence type="ECO:0000256" key="1">
    <source>
        <dbReference type="SAM" id="Phobius"/>
    </source>
</evidence>
<gene>
    <name evidence="2" type="ORF">HXK23_02360</name>
</gene>
<feature type="transmembrane region" description="Helical" evidence="1">
    <location>
        <begin position="197"/>
        <end position="215"/>
    </location>
</feature>